<reference evidence="1" key="2">
    <citation type="submission" date="2020-07" db="EMBL/GenBank/DDBJ databases">
        <authorList>
            <consortium name="NCBI Pathogen Detection Project"/>
        </authorList>
    </citation>
    <scope>NUCLEOTIDE SEQUENCE</scope>
    <source>
        <strain evidence="1">C8</strain>
    </source>
</reference>
<proteinExistence type="predicted"/>
<organism evidence="1">
    <name type="scientific">Clostridium perfringens</name>
    <dbReference type="NCBI Taxonomy" id="1502"/>
    <lineage>
        <taxon>Bacteria</taxon>
        <taxon>Bacillati</taxon>
        <taxon>Bacillota</taxon>
        <taxon>Clostridia</taxon>
        <taxon>Eubacteriales</taxon>
        <taxon>Clostridiaceae</taxon>
        <taxon>Clostridium</taxon>
    </lineage>
</organism>
<sequence>MNKLTELMLEFNSSDLERKKEIISKIIDDDLISSTELECILVGFCDCYVNQLKDQYTFVSYCLTKDNKLGTSSLDLLTFEETLIDNINISTEPINVCMFTSNIEIHGRYYGLTMLLKAIVENIHSANKLKTSLLLLKIFLEIDEVTLNLLLKDVLISAANYSSPYFVNDILMAKNYLNEYEHIINYSNDFKCSVPAIFDLFESFKKLIVLPKLVK</sequence>
<protein>
    <submittedName>
        <fullName evidence="1">Uncharacterized protein</fullName>
    </submittedName>
</protein>
<name>A0A8H9UXY0_CLOPF</name>
<accession>A0A8H9UXY0</accession>
<gene>
    <name evidence="1" type="ORF">I9080_002138</name>
</gene>
<reference evidence="1" key="1">
    <citation type="journal article" date="2018" name="Genome Biol.">
        <title>SKESA: strategic k-mer extension for scrupulous assemblies.</title>
        <authorList>
            <person name="Souvorov A."/>
            <person name="Agarwala R."/>
            <person name="Lipman D.J."/>
        </authorList>
    </citation>
    <scope>NUCLEOTIDE SEQUENCE</scope>
    <source>
        <strain evidence="1">C8</strain>
    </source>
</reference>
<comment type="caution">
    <text evidence="1">The sequence shown here is derived from an EMBL/GenBank/DDBJ whole genome shotgun (WGS) entry which is preliminary data.</text>
</comment>
<dbReference type="RefSeq" id="WP_004456584.1">
    <property type="nucleotide sequence ID" value="NZ_CATNXJ010000012.1"/>
</dbReference>
<evidence type="ECO:0000313" key="1">
    <source>
        <dbReference type="EMBL" id="HAT4308328.1"/>
    </source>
</evidence>
<dbReference type="Proteomes" id="UP000859547">
    <property type="component" value="Unassembled WGS sequence"/>
</dbReference>
<dbReference type="EMBL" id="DACTCB010000011">
    <property type="protein sequence ID" value="HAT4308328.1"/>
    <property type="molecule type" value="Genomic_DNA"/>
</dbReference>
<dbReference type="AlphaFoldDB" id="A0A8H9UXY0"/>